<dbReference type="SUPFAM" id="SSF46767">
    <property type="entry name" value="Methylated DNA-protein cysteine methyltransferase, C-terminal domain"/>
    <property type="match status" value="1"/>
</dbReference>
<sequence length="164" mass="18032">METLGSEVLDTPVGPLVIVSHEDGAVAVCGFSRTSEELFDSLRIPHEPTSPRREPTAAASALRAYFDGDLTAIDAVEVRQPGTTLMQEAWQRLRDQPAGVTMTYSEMLPKAPRAAGRACAVNRVGILVPCHRVHRTDGNLGGYTWGLDIKRWLRHHENQADSLF</sequence>
<dbReference type="AlphaFoldDB" id="A0A7H8N775"/>
<dbReference type="InterPro" id="IPR014048">
    <property type="entry name" value="MethylDNA_cys_MeTrfase_DNA-bd"/>
</dbReference>
<evidence type="ECO:0000313" key="3">
    <source>
        <dbReference type="EMBL" id="QKW49708.1"/>
    </source>
</evidence>
<feature type="domain" description="Methylated-DNA-[protein]-cysteine S-methyltransferase DNA binding" evidence="2">
    <location>
        <begin position="86"/>
        <end position="158"/>
    </location>
</feature>
<keyword evidence="1" id="KW-0227">DNA damage</keyword>
<dbReference type="RefSeq" id="WP_176161442.1">
    <property type="nucleotide sequence ID" value="NZ_CP054929.1"/>
</dbReference>
<evidence type="ECO:0000256" key="1">
    <source>
        <dbReference type="ARBA" id="ARBA00022763"/>
    </source>
</evidence>
<dbReference type="PANTHER" id="PTHR10815:SF13">
    <property type="entry name" value="METHYLATED-DNA--PROTEIN-CYSTEINE METHYLTRANSFERASE"/>
    <property type="match status" value="1"/>
</dbReference>
<keyword evidence="4" id="KW-1185">Reference proteome</keyword>
<dbReference type="GO" id="GO:0003908">
    <property type="term" value="F:methylated-DNA-[protein]-cysteine S-methyltransferase activity"/>
    <property type="evidence" value="ECO:0007669"/>
    <property type="project" value="InterPro"/>
</dbReference>
<reference evidence="3 4" key="1">
    <citation type="submission" date="2020-06" db="EMBL/GenBank/DDBJ databases">
        <title>Genome mining for natural products.</title>
        <authorList>
            <person name="Zhang B."/>
            <person name="Shi J."/>
            <person name="Ge H."/>
        </authorList>
    </citation>
    <scope>NUCLEOTIDE SEQUENCE [LARGE SCALE GENOMIC DNA]</scope>
    <source>
        <strain evidence="3 4">NA00687</strain>
    </source>
</reference>
<gene>
    <name evidence="3" type="ORF">HUT08_09240</name>
</gene>
<evidence type="ECO:0000313" key="4">
    <source>
        <dbReference type="Proteomes" id="UP000509303"/>
    </source>
</evidence>
<accession>A0A7H8N775</accession>
<dbReference type="InterPro" id="IPR036388">
    <property type="entry name" value="WH-like_DNA-bd_sf"/>
</dbReference>
<dbReference type="Gene3D" id="1.10.10.10">
    <property type="entry name" value="Winged helix-like DNA-binding domain superfamily/Winged helix DNA-binding domain"/>
    <property type="match status" value="1"/>
</dbReference>
<dbReference type="GO" id="GO:0032259">
    <property type="term" value="P:methylation"/>
    <property type="evidence" value="ECO:0007669"/>
    <property type="project" value="UniProtKB-KW"/>
</dbReference>
<dbReference type="NCBIfam" id="TIGR00589">
    <property type="entry name" value="ogt"/>
    <property type="match status" value="1"/>
</dbReference>
<keyword evidence="3" id="KW-0808">Transferase</keyword>
<name>A0A7H8N775_9ACTN</name>
<evidence type="ECO:0000259" key="2">
    <source>
        <dbReference type="Pfam" id="PF01035"/>
    </source>
</evidence>
<proteinExistence type="predicted"/>
<dbReference type="SUPFAM" id="SSF53155">
    <property type="entry name" value="Methylated DNA-protein cysteine methyltransferase domain"/>
    <property type="match status" value="1"/>
</dbReference>
<dbReference type="GO" id="GO:0006281">
    <property type="term" value="P:DNA repair"/>
    <property type="evidence" value="ECO:0007669"/>
    <property type="project" value="InterPro"/>
</dbReference>
<protein>
    <submittedName>
        <fullName evidence="3">Methylated-DNA--[protein]-cysteine S-methyltransferase</fullName>
    </submittedName>
</protein>
<dbReference type="PANTHER" id="PTHR10815">
    <property type="entry name" value="METHYLATED-DNA--PROTEIN-CYSTEINE METHYLTRANSFERASE"/>
    <property type="match status" value="1"/>
</dbReference>
<keyword evidence="3" id="KW-0489">Methyltransferase</keyword>
<organism evidence="3 4">
    <name type="scientific">Streptomyces buecherae</name>
    <dbReference type="NCBI Taxonomy" id="2763006"/>
    <lineage>
        <taxon>Bacteria</taxon>
        <taxon>Bacillati</taxon>
        <taxon>Actinomycetota</taxon>
        <taxon>Actinomycetes</taxon>
        <taxon>Kitasatosporales</taxon>
        <taxon>Streptomycetaceae</taxon>
        <taxon>Streptomyces</taxon>
    </lineage>
</organism>
<dbReference type="Pfam" id="PF01035">
    <property type="entry name" value="DNA_binding_1"/>
    <property type="match status" value="1"/>
</dbReference>
<dbReference type="CDD" id="cd06445">
    <property type="entry name" value="ATase"/>
    <property type="match status" value="1"/>
</dbReference>
<dbReference type="EMBL" id="CP054929">
    <property type="protein sequence ID" value="QKW49708.1"/>
    <property type="molecule type" value="Genomic_DNA"/>
</dbReference>
<dbReference type="Proteomes" id="UP000509303">
    <property type="component" value="Chromosome"/>
</dbReference>
<dbReference type="InterPro" id="IPR036631">
    <property type="entry name" value="MGMT_N_sf"/>
</dbReference>
<dbReference type="InterPro" id="IPR036217">
    <property type="entry name" value="MethylDNA_cys_MeTrfase_DNAb"/>
</dbReference>